<dbReference type="GeneID" id="92375881"/>
<keyword evidence="3" id="KW-1185">Reference proteome</keyword>
<evidence type="ECO:0000313" key="3">
    <source>
        <dbReference type="Proteomes" id="UP000195570"/>
    </source>
</evidence>
<organism evidence="2 3">
    <name type="scientific">Trypanosoma equiperdum</name>
    <dbReference type="NCBI Taxonomy" id="5694"/>
    <lineage>
        <taxon>Eukaryota</taxon>
        <taxon>Discoba</taxon>
        <taxon>Euglenozoa</taxon>
        <taxon>Kinetoplastea</taxon>
        <taxon>Metakinetoplastina</taxon>
        <taxon>Trypanosomatida</taxon>
        <taxon>Trypanosomatidae</taxon>
        <taxon>Trypanosoma</taxon>
    </lineage>
</organism>
<keyword evidence="1" id="KW-0472">Membrane</keyword>
<gene>
    <name evidence="2" type="ORF">TEOVI_000194100</name>
</gene>
<keyword evidence="1" id="KW-1133">Transmembrane helix</keyword>
<evidence type="ECO:0000313" key="2">
    <source>
        <dbReference type="EMBL" id="SCU70368.1"/>
    </source>
</evidence>
<dbReference type="EMBL" id="CZPT02001421">
    <property type="protein sequence ID" value="SCU70368.1"/>
    <property type="molecule type" value="Genomic_DNA"/>
</dbReference>
<dbReference type="AlphaFoldDB" id="A0A1G4IDM8"/>
<accession>A0A1G4IDM8</accession>
<comment type="caution">
    <text evidence="2">The sequence shown here is derived from an EMBL/GenBank/DDBJ whole genome shotgun (WGS) entry which is preliminary data.</text>
</comment>
<reference evidence="2" key="1">
    <citation type="submission" date="2016-09" db="EMBL/GenBank/DDBJ databases">
        <authorList>
            <person name="Hebert L."/>
            <person name="Moumen B."/>
        </authorList>
    </citation>
    <scope>NUCLEOTIDE SEQUENCE [LARGE SCALE GENOMIC DNA]</scope>
    <source>
        <strain evidence="2">OVI</strain>
    </source>
</reference>
<proteinExistence type="predicted"/>
<protein>
    <submittedName>
        <fullName evidence="2">Uncharacterized protein</fullName>
    </submittedName>
</protein>
<dbReference type="Proteomes" id="UP000195570">
    <property type="component" value="Unassembled WGS sequence"/>
</dbReference>
<sequence length="97" mass="10920">MPLSFTMECKVGLTLKKKVLNISICLLFPPLPVPYTTHQFLSLSIVFTSQQPLQIAGLMPITESFLFAFDTLLLLLLLYIIVIIIIFALWFPDCSTA</sequence>
<feature type="transmembrane region" description="Helical" evidence="1">
    <location>
        <begin position="65"/>
        <end position="91"/>
    </location>
</feature>
<evidence type="ECO:0000256" key="1">
    <source>
        <dbReference type="SAM" id="Phobius"/>
    </source>
</evidence>
<keyword evidence="1" id="KW-0812">Transmembrane</keyword>
<dbReference type="VEuPathDB" id="TriTrypDB:TEOVI_000194100"/>
<name>A0A1G4IDM8_TRYEQ</name>
<dbReference type="RefSeq" id="XP_067081195.1">
    <property type="nucleotide sequence ID" value="XM_067225094.1"/>
</dbReference>